<dbReference type="InterPro" id="IPR025443">
    <property type="entry name" value="DUF4307"/>
</dbReference>
<gene>
    <name evidence="2" type="ORF">UFOPK2579_02829</name>
</gene>
<organism evidence="2">
    <name type="scientific">freshwater metagenome</name>
    <dbReference type="NCBI Taxonomy" id="449393"/>
    <lineage>
        <taxon>unclassified sequences</taxon>
        <taxon>metagenomes</taxon>
        <taxon>ecological metagenomes</taxon>
    </lineage>
</organism>
<feature type="transmembrane region" description="Helical" evidence="1">
    <location>
        <begin position="21"/>
        <end position="39"/>
    </location>
</feature>
<protein>
    <submittedName>
        <fullName evidence="2">Unannotated protein</fullName>
    </submittedName>
</protein>
<sequence>MTSQDLLRERYGAPAPWRRRALIAASGVLVLAFVGWLAWTTWVHATPAVDSEMVGFDVLDEHAVEATVAIKLQDGVDADCLLRAFAEDHTTVGELSFTPTGTGRTVETIRTEREATSVELVGCTAPGQPRPR</sequence>
<dbReference type="EMBL" id="CAEZXR010000468">
    <property type="protein sequence ID" value="CAB4735086.1"/>
    <property type="molecule type" value="Genomic_DNA"/>
</dbReference>
<evidence type="ECO:0000256" key="1">
    <source>
        <dbReference type="SAM" id="Phobius"/>
    </source>
</evidence>
<keyword evidence="1" id="KW-0472">Membrane</keyword>
<reference evidence="2" key="1">
    <citation type="submission" date="2020-05" db="EMBL/GenBank/DDBJ databases">
        <authorList>
            <person name="Chiriac C."/>
            <person name="Salcher M."/>
            <person name="Ghai R."/>
            <person name="Kavagutti S V."/>
        </authorList>
    </citation>
    <scope>NUCLEOTIDE SEQUENCE</scope>
</reference>
<dbReference type="AlphaFoldDB" id="A0A6J6SJE1"/>
<dbReference type="Pfam" id="PF14155">
    <property type="entry name" value="DUF4307"/>
    <property type="match status" value="1"/>
</dbReference>
<accession>A0A6J6SJE1</accession>
<keyword evidence="1" id="KW-1133">Transmembrane helix</keyword>
<keyword evidence="1" id="KW-0812">Transmembrane</keyword>
<proteinExistence type="predicted"/>
<name>A0A6J6SJE1_9ZZZZ</name>
<evidence type="ECO:0000313" key="2">
    <source>
        <dbReference type="EMBL" id="CAB4735086.1"/>
    </source>
</evidence>